<dbReference type="InterPro" id="IPR001356">
    <property type="entry name" value="HD"/>
</dbReference>
<organism evidence="9 10">
    <name type="scientific">Galeopterus variegatus</name>
    <name type="common">Malayan flying lemur</name>
    <name type="synonym">Cynocephalus variegatus</name>
    <dbReference type="NCBI Taxonomy" id="482537"/>
    <lineage>
        <taxon>Eukaryota</taxon>
        <taxon>Metazoa</taxon>
        <taxon>Chordata</taxon>
        <taxon>Craniata</taxon>
        <taxon>Vertebrata</taxon>
        <taxon>Euteleostomi</taxon>
        <taxon>Mammalia</taxon>
        <taxon>Eutheria</taxon>
        <taxon>Euarchontoglires</taxon>
        <taxon>Dermoptera</taxon>
        <taxon>Cynocephalidae</taxon>
        <taxon>Galeopterus</taxon>
    </lineage>
</organism>
<gene>
    <name evidence="10" type="primary">LOC103608619</name>
</gene>
<evidence type="ECO:0000259" key="8">
    <source>
        <dbReference type="PROSITE" id="PS50071"/>
    </source>
</evidence>
<feature type="region of interest" description="Disordered" evidence="7">
    <location>
        <begin position="1"/>
        <end position="74"/>
    </location>
</feature>
<dbReference type="Proteomes" id="UP000694923">
    <property type="component" value="Unplaced"/>
</dbReference>
<feature type="compositionally biased region" description="Basic and acidic residues" evidence="7">
    <location>
        <begin position="39"/>
        <end position="59"/>
    </location>
</feature>
<evidence type="ECO:0000256" key="1">
    <source>
        <dbReference type="ARBA" id="ARBA00004123"/>
    </source>
</evidence>
<protein>
    <submittedName>
        <fullName evidence="10">Homeobox protein ESX1-like</fullName>
    </submittedName>
</protein>
<feature type="compositionally biased region" description="Basic and acidic residues" evidence="7">
    <location>
        <begin position="130"/>
        <end position="145"/>
    </location>
</feature>
<dbReference type="InterPro" id="IPR050649">
    <property type="entry name" value="Paired_Homeobox_TFs"/>
</dbReference>
<dbReference type="PANTHER" id="PTHR24329:SF545">
    <property type="entry name" value="HOMEOBOX PROTEIN ESX1"/>
    <property type="match status" value="1"/>
</dbReference>
<evidence type="ECO:0000256" key="2">
    <source>
        <dbReference type="ARBA" id="ARBA00023125"/>
    </source>
</evidence>
<keyword evidence="3 5" id="KW-0371">Homeobox</keyword>
<dbReference type="PANTHER" id="PTHR24329">
    <property type="entry name" value="HOMEOBOX PROTEIN ARISTALESS"/>
    <property type="match status" value="1"/>
</dbReference>
<dbReference type="GeneID" id="103608619"/>
<evidence type="ECO:0000256" key="7">
    <source>
        <dbReference type="SAM" id="MobiDB-lite"/>
    </source>
</evidence>
<dbReference type="PROSITE" id="PS00027">
    <property type="entry name" value="HOMEOBOX_1"/>
    <property type="match status" value="1"/>
</dbReference>
<dbReference type="Gene3D" id="1.10.10.60">
    <property type="entry name" value="Homeodomain-like"/>
    <property type="match status" value="1"/>
</dbReference>
<evidence type="ECO:0000256" key="6">
    <source>
        <dbReference type="RuleBase" id="RU000682"/>
    </source>
</evidence>
<dbReference type="Pfam" id="PF00046">
    <property type="entry name" value="Homeodomain"/>
    <property type="match status" value="1"/>
</dbReference>
<evidence type="ECO:0000313" key="10">
    <source>
        <dbReference type="RefSeq" id="XP_008591253.1"/>
    </source>
</evidence>
<dbReference type="InterPro" id="IPR009057">
    <property type="entry name" value="Homeodomain-like_sf"/>
</dbReference>
<evidence type="ECO:0000256" key="3">
    <source>
        <dbReference type="ARBA" id="ARBA00023155"/>
    </source>
</evidence>
<dbReference type="PROSITE" id="PS50071">
    <property type="entry name" value="HOMEOBOX_2"/>
    <property type="match status" value="1"/>
</dbReference>
<sequence length="315" mass="35254">MEFQPEGSLCATGHRSPGVYEDREELHDAQPTVTSVIEQGRDDEVRAGPKPENAARLEENCPGAEAPPPLDREDYEGVGGHDGRFYEGVGGHDGGFYEGVGGHDGGFYEGVGGHDGGFYEGVGGPYGGLHEGDGGHEPEQQREEPAPLVVEGPQPAEGYQRRRRRRRRTVFTQLQLQVLENFFFRVKYPDVIEREELARRLNLTQTVVQVWFRNRRAKWRRYMRAMMLRNMAPVAFGHRMGAVVNWPYNPVPVRGPAWGYAPMVQQPLGPLMPQGPRVQFMPPVLRVPPMPPFGQAPVGMAWAPVVNHHFAGHMF</sequence>
<feature type="domain" description="Homeobox" evidence="8">
    <location>
        <begin position="162"/>
        <end position="222"/>
    </location>
</feature>
<accession>A0ABM0SEG2</accession>
<evidence type="ECO:0000256" key="5">
    <source>
        <dbReference type="PROSITE-ProRule" id="PRU00108"/>
    </source>
</evidence>
<keyword evidence="4 5" id="KW-0539">Nucleus</keyword>
<dbReference type="InterPro" id="IPR017970">
    <property type="entry name" value="Homeobox_CS"/>
</dbReference>
<keyword evidence="9" id="KW-1185">Reference proteome</keyword>
<evidence type="ECO:0000256" key="4">
    <source>
        <dbReference type="ARBA" id="ARBA00023242"/>
    </source>
</evidence>
<evidence type="ECO:0000313" key="9">
    <source>
        <dbReference type="Proteomes" id="UP000694923"/>
    </source>
</evidence>
<feature type="region of interest" description="Disordered" evidence="7">
    <location>
        <begin position="127"/>
        <end position="164"/>
    </location>
</feature>
<dbReference type="SUPFAM" id="SSF46689">
    <property type="entry name" value="Homeodomain-like"/>
    <property type="match status" value="1"/>
</dbReference>
<dbReference type="CDD" id="cd00086">
    <property type="entry name" value="homeodomain"/>
    <property type="match status" value="1"/>
</dbReference>
<reference evidence="10" key="1">
    <citation type="submission" date="2025-08" db="UniProtKB">
        <authorList>
            <consortium name="RefSeq"/>
        </authorList>
    </citation>
    <scope>IDENTIFICATION</scope>
</reference>
<feature type="DNA-binding region" description="Homeobox" evidence="5">
    <location>
        <begin position="164"/>
        <end position="223"/>
    </location>
</feature>
<dbReference type="SMART" id="SM00389">
    <property type="entry name" value="HOX"/>
    <property type="match status" value="1"/>
</dbReference>
<comment type="subcellular location">
    <subcellularLocation>
        <location evidence="1 5 6">Nucleus</location>
    </subcellularLocation>
</comment>
<proteinExistence type="predicted"/>
<keyword evidence="2 5" id="KW-0238">DNA-binding</keyword>
<dbReference type="RefSeq" id="XP_008591253.1">
    <property type="nucleotide sequence ID" value="XM_008593031.1"/>
</dbReference>
<name>A0ABM0SEG2_GALVR</name>